<dbReference type="PANTHER" id="PTHR35586">
    <property type="entry name" value="SLL1691 PROTEIN"/>
    <property type="match status" value="1"/>
</dbReference>
<organism evidence="2 3">
    <name type="scientific">Candidatus Viridilinea mediisalina</name>
    <dbReference type="NCBI Taxonomy" id="2024553"/>
    <lineage>
        <taxon>Bacteria</taxon>
        <taxon>Bacillati</taxon>
        <taxon>Chloroflexota</taxon>
        <taxon>Chloroflexia</taxon>
        <taxon>Chloroflexales</taxon>
        <taxon>Chloroflexineae</taxon>
        <taxon>Oscillochloridaceae</taxon>
        <taxon>Candidatus Viridilinea</taxon>
    </lineage>
</organism>
<gene>
    <name evidence="2" type="ORF">CJ255_14655</name>
</gene>
<reference evidence="3" key="1">
    <citation type="submission" date="2017-08" db="EMBL/GenBank/DDBJ databases">
        <authorList>
            <person name="Grouzdev D.S."/>
            <person name="Gaisin V.A."/>
            <person name="Rysina M.S."/>
            <person name="Gorlenko V.M."/>
        </authorList>
    </citation>
    <scope>NUCLEOTIDE SEQUENCE [LARGE SCALE GENOMIC DNA]</scope>
    <source>
        <strain evidence="3">Kir15-3F</strain>
    </source>
</reference>
<comment type="caution">
    <text evidence="2">The sequence shown here is derived from an EMBL/GenBank/DDBJ whole genome shotgun (WGS) entry which is preliminary data.</text>
</comment>
<dbReference type="Proteomes" id="UP000220527">
    <property type="component" value="Unassembled WGS sequence"/>
</dbReference>
<dbReference type="InterPro" id="IPR025587">
    <property type="entry name" value="DUF4351"/>
</dbReference>
<dbReference type="AlphaFoldDB" id="A0A2A6RHH6"/>
<evidence type="ECO:0000259" key="1">
    <source>
        <dbReference type="Pfam" id="PF14261"/>
    </source>
</evidence>
<feature type="domain" description="DUF4351" evidence="1">
    <location>
        <begin position="140"/>
        <end position="195"/>
    </location>
</feature>
<dbReference type="PANTHER" id="PTHR35586:SF1">
    <property type="entry name" value="SLL1691 PROTEIN"/>
    <property type="match status" value="1"/>
</dbReference>
<accession>A0A2A6RHH6</accession>
<dbReference type="EMBL" id="NQWI01000075">
    <property type="protein sequence ID" value="PDW02300.1"/>
    <property type="molecule type" value="Genomic_DNA"/>
</dbReference>
<keyword evidence="3" id="KW-1185">Reference proteome</keyword>
<evidence type="ECO:0000313" key="2">
    <source>
        <dbReference type="EMBL" id="PDW02300.1"/>
    </source>
</evidence>
<protein>
    <recommendedName>
        <fullName evidence="1">DUF4351 domain-containing protein</fullName>
    </recommendedName>
</protein>
<dbReference type="Pfam" id="PF14261">
    <property type="entry name" value="DUF4351"/>
    <property type="match status" value="1"/>
</dbReference>
<name>A0A2A6RHH6_9CHLR</name>
<sequence>MRRGGSVDALMVAARAPPARSGALLLVHWSASKTPRTGEVYLTWRYQVIHLWQLDGEALLALNRPALAALIGQTRLRDPQPVLRQAVRQIVTGTHGQLQELLLIEFLTLCTDEEIAAMAEQIVQYDSYGMEESPLIRKWREEGQLTLLLRQLTHRYGPLSAEVTAQVEALSTMQVLDLAEALLDFTSHDEFTQWLGEHGN</sequence>
<evidence type="ECO:0000313" key="3">
    <source>
        <dbReference type="Proteomes" id="UP000220527"/>
    </source>
</evidence>
<proteinExistence type="predicted"/>